<dbReference type="OrthoDB" id="9773308at2"/>
<evidence type="ECO:0000256" key="3">
    <source>
        <dbReference type="ARBA" id="ARBA00023125"/>
    </source>
</evidence>
<dbReference type="GO" id="GO:0003677">
    <property type="term" value="F:DNA binding"/>
    <property type="evidence" value="ECO:0007669"/>
    <property type="project" value="UniProtKB-KW"/>
</dbReference>
<evidence type="ECO:0000313" key="8">
    <source>
        <dbReference type="Proteomes" id="UP000184526"/>
    </source>
</evidence>
<dbReference type="SUPFAM" id="SSF46955">
    <property type="entry name" value="Putative DNA-binding domain"/>
    <property type="match status" value="1"/>
</dbReference>
<dbReference type="SUPFAM" id="SSF55136">
    <property type="entry name" value="Probable bacterial effector-binding domain"/>
    <property type="match status" value="1"/>
</dbReference>
<evidence type="ECO:0000256" key="1">
    <source>
        <dbReference type="ARBA" id="ARBA00022491"/>
    </source>
</evidence>
<gene>
    <name evidence="7" type="ORF">SAMN02745196_01231</name>
</gene>
<dbReference type="Gene3D" id="1.10.1660.10">
    <property type="match status" value="1"/>
</dbReference>
<keyword evidence="1" id="KW-0678">Repressor</keyword>
<dbReference type="InterPro" id="IPR009061">
    <property type="entry name" value="DNA-bd_dom_put_sf"/>
</dbReference>
<feature type="domain" description="HTH merR-type" evidence="6">
    <location>
        <begin position="4"/>
        <end position="74"/>
    </location>
</feature>
<protein>
    <submittedName>
        <fullName evidence="7">Transcriptional regulator, MerR family</fullName>
    </submittedName>
</protein>
<dbReference type="CDD" id="cd01107">
    <property type="entry name" value="HTH_BmrR"/>
    <property type="match status" value="1"/>
</dbReference>
<dbReference type="InterPro" id="IPR047057">
    <property type="entry name" value="MerR_fam"/>
</dbReference>
<dbReference type="InterPro" id="IPR011256">
    <property type="entry name" value="Reg_factor_effector_dom_sf"/>
</dbReference>
<dbReference type="SMART" id="SM00422">
    <property type="entry name" value="HTH_MERR"/>
    <property type="match status" value="1"/>
</dbReference>
<dbReference type="Proteomes" id="UP000184526">
    <property type="component" value="Unassembled WGS sequence"/>
</dbReference>
<feature type="coiled-coil region" evidence="5">
    <location>
        <begin position="81"/>
        <end position="125"/>
    </location>
</feature>
<dbReference type="RefSeq" id="WP_072831225.1">
    <property type="nucleotide sequence ID" value="NZ_FQXP01000004.1"/>
</dbReference>
<dbReference type="PANTHER" id="PTHR30204:SF69">
    <property type="entry name" value="MERR-FAMILY TRANSCRIPTIONAL REGULATOR"/>
    <property type="match status" value="1"/>
</dbReference>
<evidence type="ECO:0000256" key="2">
    <source>
        <dbReference type="ARBA" id="ARBA00023015"/>
    </source>
</evidence>
<dbReference type="InterPro" id="IPR000551">
    <property type="entry name" value="MerR-type_HTH_dom"/>
</dbReference>
<evidence type="ECO:0000313" key="7">
    <source>
        <dbReference type="EMBL" id="SHH73032.1"/>
    </source>
</evidence>
<organism evidence="7 8">
    <name type="scientific">Clostridium collagenovorans DSM 3089</name>
    <dbReference type="NCBI Taxonomy" id="1121306"/>
    <lineage>
        <taxon>Bacteria</taxon>
        <taxon>Bacillati</taxon>
        <taxon>Bacillota</taxon>
        <taxon>Clostridia</taxon>
        <taxon>Eubacteriales</taxon>
        <taxon>Clostridiaceae</taxon>
        <taxon>Clostridium</taxon>
    </lineage>
</organism>
<keyword evidence="3" id="KW-0238">DNA-binding</keyword>
<dbReference type="EMBL" id="FQXP01000004">
    <property type="protein sequence ID" value="SHH73032.1"/>
    <property type="molecule type" value="Genomic_DNA"/>
</dbReference>
<dbReference type="STRING" id="1121306.SAMN02745196_01231"/>
<dbReference type="PROSITE" id="PS50937">
    <property type="entry name" value="HTH_MERR_2"/>
    <property type="match status" value="1"/>
</dbReference>
<dbReference type="Pfam" id="PF13411">
    <property type="entry name" value="MerR_1"/>
    <property type="match status" value="1"/>
</dbReference>
<reference evidence="7 8" key="1">
    <citation type="submission" date="2016-11" db="EMBL/GenBank/DDBJ databases">
        <authorList>
            <person name="Jaros S."/>
            <person name="Januszkiewicz K."/>
            <person name="Wedrychowicz H."/>
        </authorList>
    </citation>
    <scope>NUCLEOTIDE SEQUENCE [LARGE SCALE GENOMIC DNA]</scope>
    <source>
        <strain evidence="7 8">DSM 3089</strain>
    </source>
</reference>
<keyword evidence="5" id="KW-0175">Coiled coil</keyword>
<evidence type="ECO:0000259" key="6">
    <source>
        <dbReference type="PROSITE" id="PS50937"/>
    </source>
</evidence>
<evidence type="ECO:0000256" key="5">
    <source>
        <dbReference type="SAM" id="Coils"/>
    </source>
</evidence>
<dbReference type="AlphaFoldDB" id="A0A1M5VCN5"/>
<dbReference type="Gene3D" id="3.20.80.10">
    <property type="entry name" value="Regulatory factor, effector binding domain"/>
    <property type="match status" value="1"/>
</dbReference>
<evidence type="ECO:0000256" key="4">
    <source>
        <dbReference type="ARBA" id="ARBA00023163"/>
    </source>
</evidence>
<dbReference type="GO" id="GO:0003700">
    <property type="term" value="F:DNA-binding transcription factor activity"/>
    <property type="evidence" value="ECO:0007669"/>
    <property type="project" value="InterPro"/>
</dbReference>
<proteinExistence type="predicted"/>
<name>A0A1M5VCN5_9CLOT</name>
<keyword evidence="8" id="KW-1185">Reference proteome</keyword>
<sequence>MDNLFSIGEVSKIKDITIKALRYYHKVGILVPSYIDEETGYRYYSIDQFVYIDIIKGCRALGTSIAELQEIFKDCDTERLLKFLEQKRKEAQDNIIKMKEIIKNIDVLNNSVKNSKDILNNEEIEIKYFEERKILVVPCKEAGELKELLYYSELEKLLQDKKDKMSMERGILYSANREGKVEPLYVFNGFKEEVNLENEENISILPKGKYLTLVYSKENEDERVKKIIDYVKSKDLDIKILIELELYNDLFNTKSYSCQLQVYIGK</sequence>
<accession>A0A1M5VCN5</accession>
<keyword evidence="2" id="KW-0805">Transcription regulation</keyword>
<dbReference type="PANTHER" id="PTHR30204">
    <property type="entry name" value="REDOX-CYCLING DRUG-SENSING TRANSCRIPTIONAL ACTIVATOR SOXR"/>
    <property type="match status" value="1"/>
</dbReference>
<keyword evidence="4" id="KW-0804">Transcription</keyword>